<name>A0ACB9YUH4_9PEZI</name>
<evidence type="ECO:0000313" key="1">
    <source>
        <dbReference type="EMBL" id="KAI4862816.1"/>
    </source>
</evidence>
<keyword evidence="2" id="KW-1185">Reference proteome</keyword>
<protein>
    <submittedName>
        <fullName evidence="1">Uncharacterized protein</fullName>
    </submittedName>
</protein>
<proteinExistence type="predicted"/>
<sequence>MSRTMFRTPFNLLVLLLSICGIAVAQADAAQALAPRQSPSANAAASPVCQNYATVANISTVALNSTYRAAFIRSASMGTFAAINILDTEKPKIMSLMMDVQLNQQCGNLSQVAIDGAATNLSMGVVLGLPILDAPGVDVGDAAMPIISIAIFLIMGGTWLSL</sequence>
<organism evidence="1 2">
    <name type="scientific">Hypoxylon rubiginosum</name>
    <dbReference type="NCBI Taxonomy" id="110542"/>
    <lineage>
        <taxon>Eukaryota</taxon>
        <taxon>Fungi</taxon>
        <taxon>Dikarya</taxon>
        <taxon>Ascomycota</taxon>
        <taxon>Pezizomycotina</taxon>
        <taxon>Sordariomycetes</taxon>
        <taxon>Xylariomycetidae</taxon>
        <taxon>Xylariales</taxon>
        <taxon>Hypoxylaceae</taxon>
        <taxon>Hypoxylon</taxon>
    </lineage>
</organism>
<dbReference type="Proteomes" id="UP001497700">
    <property type="component" value="Unassembled WGS sequence"/>
</dbReference>
<dbReference type="EMBL" id="MU393517">
    <property type="protein sequence ID" value="KAI4862816.1"/>
    <property type="molecule type" value="Genomic_DNA"/>
</dbReference>
<gene>
    <name evidence="1" type="ORF">F4820DRAFT_428975</name>
</gene>
<comment type="caution">
    <text evidence="1">The sequence shown here is derived from an EMBL/GenBank/DDBJ whole genome shotgun (WGS) entry which is preliminary data.</text>
</comment>
<evidence type="ECO:0000313" key="2">
    <source>
        <dbReference type="Proteomes" id="UP001497700"/>
    </source>
</evidence>
<accession>A0ACB9YUH4</accession>
<reference evidence="1 2" key="1">
    <citation type="journal article" date="2022" name="New Phytol.">
        <title>Ecological generalism drives hyperdiversity of secondary metabolite gene clusters in xylarialean endophytes.</title>
        <authorList>
            <person name="Franco M.E.E."/>
            <person name="Wisecaver J.H."/>
            <person name="Arnold A.E."/>
            <person name="Ju Y.M."/>
            <person name="Slot J.C."/>
            <person name="Ahrendt S."/>
            <person name="Moore L.P."/>
            <person name="Eastman K.E."/>
            <person name="Scott K."/>
            <person name="Konkel Z."/>
            <person name="Mondo S.J."/>
            <person name="Kuo A."/>
            <person name="Hayes R.D."/>
            <person name="Haridas S."/>
            <person name="Andreopoulos B."/>
            <person name="Riley R."/>
            <person name="LaButti K."/>
            <person name="Pangilinan J."/>
            <person name="Lipzen A."/>
            <person name="Amirebrahimi M."/>
            <person name="Yan J."/>
            <person name="Adam C."/>
            <person name="Keymanesh K."/>
            <person name="Ng V."/>
            <person name="Louie K."/>
            <person name="Northen T."/>
            <person name="Drula E."/>
            <person name="Henrissat B."/>
            <person name="Hsieh H.M."/>
            <person name="Youens-Clark K."/>
            <person name="Lutzoni F."/>
            <person name="Miadlikowska J."/>
            <person name="Eastwood D.C."/>
            <person name="Hamelin R.C."/>
            <person name="Grigoriev I.V."/>
            <person name="U'Ren J.M."/>
        </authorList>
    </citation>
    <scope>NUCLEOTIDE SEQUENCE [LARGE SCALE GENOMIC DNA]</scope>
    <source>
        <strain evidence="1 2">CBS 119005</strain>
    </source>
</reference>